<comment type="subcellular location">
    <subcellularLocation>
        <location evidence="2">Cell outer membrane</location>
    </subcellularLocation>
    <subcellularLocation>
        <location evidence="1">Cell surface</location>
    </subcellularLocation>
</comment>
<dbReference type="EMBL" id="JBHTMA010000026">
    <property type="protein sequence ID" value="MFD1226400.1"/>
    <property type="molecule type" value="Genomic_DNA"/>
</dbReference>
<keyword evidence="5" id="KW-1134">Transmembrane beta strand</keyword>
<evidence type="ECO:0000256" key="1">
    <source>
        <dbReference type="ARBA" id="ARBA00004241"/>
    </source>
</evidence>
<keyword evidence="6" id="KW-0812">Transmembrane</keyword>
<keyword evidence="4" id="KW-0813">Transport</keyword>
<evidence type="ECO:0000256" key="3">
    <source>
        <dbReference type="ARBA" id="ARBA00005848"/>
    </source>
</evidence>
<keyword evidence="14" id="KW-1185">Reference proteome</keyword>
<evidence type="ECO:0000259" key="11">
    <source>
        <dbReference type="Pfam" id="PF03895"/>
    </source>
</evidence>
<dbReference type="SUPFAM" id="SSF54523">
    <property type="entry name" value="Pili subunits"/>
    <property type="match status" value="1"/>
</dbReference>
<evidence type="ECO:0000259" key="12">
    <source>
        <dbReference type="Pfam" id="PF05662"/>
    </source>
</evidence>
<gene>
    <name evidence="13" type="ORF">ACFQ35_04400</name>
</gene>
<dbReference type="InterPro" id="IPR045584">
    <property type="entry name" value="Pilin-like"/>
</dbReference>
<dbReference type="SUPFAM" id="SSF101967">
    <property type="entry name" value="Adhesin YadA, collagen-binding domain"/>
    <property type="match status" value="2"/>
</dbReference>
<evidence type="ECO:0000256" key="2">
    <source>
        <dbReference type="ARBA" id="ARBA00004442"/>
    </source>
</evidence>
<evidence type="ECO:0000256" key="6">
    <source>
        <dbReference type="ARBA" id="ARBA00022692"/>
    </source>
</evidence>
<dbReference type="InterPro" id="IPR005594">
    <property type="entry name" value="YadA_C"/>
</dbReference>
<feature type="domain" description="Trimeric autotransporter adhesin YadA-like C-terminal membrane anchor" evidence="11">
    <location>
        <begin position="380"/>
        <end position="436"/>
    </location>
</feature>
<evidence type="ECO:0000256" key="4">
    <source>
        <dbReference type="ARBA" id="ARBA00022448"/>
    </source>
</evidence>
<evidence type="ECO:0000256" key="5">
    <source>
        <dbReference type="ARBA" id="ARBA00022452"/>
    </source>
</evidence>
<evidence type="ECO:0000256" key="10">
    <source>
        <dbReference type="ARBA" id="ARBA00023237"/>
    </source>
</evidence>
<evidence type="ECO:0000313" key="14">
    <source>
        <dbReference type="Proteomes" id="UP001597263"/>
    </source>
</evidence>
<evidence type="ECO:0000256" key="9">
    <source>
        <dbReference type="ARBA" id="ARBA00023136"/>
    </source>
</evidence>
<dbReference type="InterPro" id="IPR011049">
    <property type="entry name" value="Serralysin-like_metalloprot_C"/>
</dbReference>
<keyword evidence="8" id="KW-0653">Protein transport</keyword>
<keyword evidence="7" id="KW-0732">Signal</keyword>
<comment type="similarity">
    <text evidence="3">Belongs to the autotransporter-2 (AT-2) (TC 1.B.40) family.</text>
</comment>
<dbReference type="RefSeq" id="WP_353074527.1">
    <property type="nucleotide sequence ID" value="NZ_JAUCBM010000009.1"/>
</dbReference>
<dbReference type="Pfam" id="PF05662">
    <property type="entry name" value="YadA_stalk"/>
    <property type="match status" value="2"/>
</dbReference>
<keyword evidence="10" id="KW-0998">Cell outer membrane</keyword>
<sequence>MVKQSSNPLRHIYENYLHKHLLQNANNYISISSVPSEFFELNLSGGKMALNLTSTLCATQKPKTIQKQMKLFKATIYVLGISSLLTIDTNIAFAEATNHPSAFCTRAGFGPNQGTWTCIVPTPNGGQALISGVPASSDGSSIDATVLNAWIASKLGNNATVIGDMTSSATGTNSVAIGSGASAGTNNSVALGAGSITSAVVATTGATIAGNQYNFAGSAPTGTISVGSVNNERTVTNVAAGRLSETSTDAVNGSQLHATNQALDKLDNIAVKYDTNPDGTKANSITLLGGDPNKPVVISNVAAGVKDTDAVNVSQLKGIVDTTITQNYAYIDNSVKNAVNVSKNYTDQKFSELNTSIEGVRDDANRAAAIGLAAASLRYDDNPGKWSVAAGGGLWRSQSAFAFGAGYTNEDSDIRANVSATTSGGHWGVGAGLSFTLN</sequence>
<feature type="domain" description="Trimeric autotransporter adhesin YadA-like stalk" evidence="12">
    <location>
        <begin position="298"/>
        <end position="336"/>
    </location>
</feature>
<name>A0ABW3V003_9HYPH</name>
<proteinExistence type="inferred from homology"/>
<dbReference type="InterPro" id="IPR008635">
    <property type="entry name" value="Coiled_stalk_dom"/>
</dbReference>
<feature type="domain" description="Trimeric autotransporter adhesin YadA-like stalk" evidence="12">
    <location>
        <begin position="235"/>
        <end position="265"/>
    </location>
</feature>
<organism evidence="13 14">
    <name type="scientific">Pseudochrobactrum kiredjianiae</name>
    <dbReference type="NCBI Taxonomy" id="386305"/>
    <lineage>
        <taxon>Bacteria</taxon>
        <taxon>Pseudomonadati</taxon>
        <taxon>Pseudomonadota</taxon>
        <taxon>Alphaproteobacteria</taxon>
        <taxon>Hyphomicrobiales</taxon>
        <taxon>Brucellaceae</taxon>
        <taxon>Pseudochrobactrum</taxon>
    </lineage>
</organism>
<evidence type="ECO:0000256" key="8">
    <source>
        <dbReference type="ARBA" id="ARBA00022927"/>
    </source>
</evidence>
<dbReference type="Gene3D" id="3.30.1300.30">
    <property type="entry name" value="GSPII I/J protein-like"/>
    <property type="match status" value="1"/>
</dbReference>
<dbReference type="Proteomes" id="UP001597263">
    <property type="component" value="Unassembled WGS sequence"/>
</dbReference>
<evidence type="ECO:0000256" key="7">
    <source>
        <dbReference type="ARBA" id="ARBA00022729"/>
    </source>
</evidence>
<dbReference type="Gene3D" id="2.150.10.10">
    <property type="entry name" value="Serralysin-like metalloprotease, C-terminal"/>
    <property type="match status" value="2"/>
</dbReference>
<accession>A0ABW3V003</accession>
<dbReference type="Pfam" id="PF03895">
    <property type="entry name" value="YadA_anchor"/>
    <property type="match status" value="1"/>
</dbReference>
<evidence type="ECO:0000313" key="13">
    <source>
        <dbReference type="EMBL" id="MFD1226400.1"/>
    </source>
</evidence>
<protein>
    <submittedName>
        <fullName evidence="13">YadA-like family protein</fullName>
    </submittedName>
</protein>
<reference evidence="14" key="1">
    <citation type="journal article" date="2019" name="Int. J. Syst. Evol. Microbiol.">
        <title>The Global Catalogue of Microorganisms (GCM) 10K type strain sequencing project: providing services to taxonomists for standard genome sequencing and annotation.</title>
        <authorList>
            <consortium name="The Broad Institute Genomics Platform"/>
            <consortium name="The Broad Institute Genome Sequencing Center for Infectious Disease"/>
            <person name="Wu L."/>
            <person name="Ma J."/>
        </authorList>
    </citation>
    <scope>NUCLEOTIDE SEQUENCE [LARGE SCALE GENOMIC DNA]</scope>
    <source>
        <strain evidence="14">CCUG 49584</strain>
    </source>
</reference>
<comment type="caution">
    <text evidence="13">The sequence shown here is derived from an EMBL/GenBank/DDBJ whole genome shotgun (WGS) entry which is preliminary data.</text>
</comment>
<keyword evidence="9" id="KW-0472">Membrane</keyword>